<dbReference type="EMBL" id="SJTH01000064">
    <property type="protein sequence ID" value="TCJ01410.1"/>
    <property type="molecule type" value="Genomic_DNA"/>
</dbReference>
<comment type="caution">
    <text evidence="1">The sequence shown here is derived from an EMBL/GenBank/DDBJ whole genome shotgun (WGS) entry which is preliminary data.</text>
</comment>
<sequence length="17" mass="1926">MVKAGTSSGYMPKLRHY</sequence>
<keyword evidence="2" id="KW-1185">Reference proteome</keyword>
<evidence type="ECO:0000313" key="1">
    <source>
        <dbReference type="EMBL" id="TCJ01410.1"/>
    </source>
</evidence>
<gene>
    <name evidence="1" type="ORF">E0Y62_24145</name>
</gene>
<organism evidence="1 2">
    <name type="scientific">Cytobacillus praedii</name>
    <dbReference type="NCBI Taxonomy" id="1742358"/>
    <lineage>
        <taxon>Bacteria</taxon>
        <taxon>Bacillati</taxon>
        <taxon>Bacillota</taxon>
        <taxon>Bacilli</taxon>
        <taxon>Bacillales</taxon>
        <taxon>Bacillaceae</taxon>
        <taxon>Cytobacillus</taxon>
    </lineage>
</organism>
<dbReference type="Proteomes" id="UP000293846">
    <property type="component" value="Unassembled WGS sequence"/>
</dbReference>
<proteinExistence type="predicted"/>
<protein>
    <submittedName>
        <fullName evidence="1">DUF3704 domain-containing protein</fullName>
    </submittedName>
</protein>
<accession>A0A4R1AUM7</accession>
<name>A0A4R1AUM7_9BACI</name>
<evidence type="ECO:0000313" key="2">
    <source>
        <dbReference type="Proteomes" id="UP000293846"/>
    </source>
</evidence>
<reference evidence="1 2" key="1">
    <citation type="submission" date="2019-03" db="EMBL/GenBank/DDBJ databases">
        <authorList>
            <person name="Jensen L."/>
            <person name="Storgaard J."/>
            <person name="Sulaj E."/>
            <person name="Schramm A."/>
            <person name="Marshall I.P.G."/>
        </authorList>
    </citation>
    <scope>NUCLEOTIDE SEQUENCE [LARGE SCALE GENOMIC DNA]</scope>
    <source>
        <strain evidence="1 2">2017H2G3</strain>
    </source>
</reference>
<dbReference type="AlphaFoldDB" id="A0A4R1AUM7"/>